<keyword evidence="1" id="KW-0472">Membrane</keyword>
<name>A0A521EXT5_9SPHI</name>
<dbReference type="Proteomes" id="UP000320300">
    <property type="component" value="Unassembled WGS sequence"/>
</dbReference>
<gene>
    <name evidence="2" type="ORF">SAMN06265348_109297</name>
</gene>
<dbReference type="AlphaFoldDB" id="A0A521EXT5"/>
<dbReference type="EMBL" id="FXTN01000009">
    <property type="protein sequence ID" value="SMO88812.1"/>
    <property type="molecule type" value="Genomic_DNA"/>
</dbReference>
<keyword evidence="1" id="KW-0812">Transmembrane</keyword>
<feature type="transmembrane region" description="Helical" evidence="1">
    <location>
        <begin position="6"/>
        <end position="28"/>
    </location>
</feature>
<protein>
    <submittedName>
        <fullName evidence="2">Uncharacterized protein</fullName>
    </submittedName>
</protein>
<accession>A0A521EXT5</accession>
<evidence type="ECO:0000313" key="2">
    <source>
        <dbReference type="EMBL" id="SMO88812.1"/>
    </source>
</evidence>
<proteinExistence type="predicted"/>
<keyword evidence="3" id="KW-1185">Reference proteome</keyword>
<evidence type="ECO:0000256" key="1">
    <source>
        <dbReference type="SAM" id="Phobius"/>
    </source>
</evidence>
<sequence length="37" mass="4038">MSNTEVTTIILILCIIIAVAAYSLTFLVGKKSTEDKH</sequence>
<keyword evidence="1" id="KW-1133">Transmembrane helix</keyword>
<evidence type="ECO:0000313" key="3">
    <source>
        <dbReference type="Proteomes" id="UP000320300"/>
    </source>
</evidence>
<organism evidence="2 3">
    <name type="scientific">Pedobacter westerhofensis</name>
    <dbReference type="NCBI Taxonomy" id="425512"/>
    <lineage>
        <taxon>Bacteria</taxon>
        <taxon>Pseudomonadati</taxon>
        <taxon>Bacteroidota</taxon>
        <taxon>Sphingobacteriia</taxon>
        <taxon>Sphingobacteriales</taxon>
        <taxon>Sphingobacteriaceae</taxon>
        <taxon>Pedobacter</taxon>
    </lineage>
</organism>
<reference evidence="2 3" key="1">
    <citation type="submission" date="2017-05" db="EMBL/GenBank/DDBJ databases">
        <authorList>
            <person name="Varghese N."/>
            <person name="Submissions S."/>
        </authorList>
    </citation>
    <scope>NUCLEOTIDE SEQUENCE [LARGE SCALE GENOMIC DNA]</scope>
    <source>
        <strain evidence="2 3">DSM 19036</strain>
    </source>
</reference>